<evidence type="ECO:0000313" key="7">
    <source>
        <dbReference type="EMBL" id="KAF9872191.1"/>
    </source>
</evidence>
<dbReference type="SMART" id="SM00398">
    <property type="entry name" value="HMG"/>
    <property type="match status" value="1"/>
</dbReference>
<proteinExistence type="predicted"/>
<dbReference type="GO" id="GO:0001228">
    <property type="term" value="F:DNA-binding transcription activator activity, RNA polymerase II-specific"/>
    <property type="evidence" value="ECO:0007669"/>
    <property type="project" value="TreeGrafter"/>
</dbReference>
<reference evidence="7" key="2">
    <citation type="submission" date="2020-11" db="EMBL/GenBank/DDBJ databases">
        <title>Whole genome sequencing of Colletotrichum sp.</title>
        <authorList>
            <person name="Li H."/>
        </authorList>
    </citation>
    <scope>NUCLEOTIDE SEQUENCE</scope>
    <source>
        <strain evidence="7">CkLH20</strain>
    </source>
</reference>
<dbReference type="EMBL" id="JAATWM020000039">
    <property type="protein sequence ID" value="KAF9872191.1"/>
    <property type="molecule type" value="Genomic_DNA"/>
</dbReference>
<accession>A0A9P6LGH5</accession>
<dbReference type="GO" id="GO:0000978">
    <property type="term" value="F:RNA polymerase II cis-regulatory region sequence-specific DNA binding"/>
    <property type="evidence" value="ECO:0007669"/>
    <property type="project" value="TreeGrafter"/>
</dbReference>
<dbReference type="FunFam" id="1.10.30.10:FF:000041">
    <property type="entry name" value="HMG box family protein"/>
    <property type="match status" value="1"/>
</dbReference>
<feature type="region of interest" description="Disordered" evidence="5">
    <location>
        <begin position="214"/>
        <end position="247"/>
    </location>
</feature>
<evidence type="ECO:0000256" key="4">
    <source>
        <dbReference type="PROSITE-ProRule" id="PRU00267"/>
    </source>
</evidence>
<evidence type="ECO:0000256" key="3">
    <source>
        <dbReference type="ARBA" id="ARBA00023163"/>
    </source>
</evidence>
<dbReference type="AlphaFoldDB" id="A0A9P6LGH5"/>
<dbReference type="PANTHER" id="PTHR10270">
    <property type="entry name" value="SOX TRANSCRIPTION FACTOR"/>
    <property type="match status" value="1"/>
</dbReference>
<dbReference type="GO" id="GO:0000122">
    <property type="term" value="P:negative regulation of transcription by RNA polymerase II"/>
    <property type="evidence" value="ECO:0007669"/>
    <property type="project" value="TreeGrafter"/>
</dbReference>
<keyword evidence="8" id="KW-1185">Reference proteome</keyword>
<dbReference type="Gene3D" id="1.10.30.10">
    <property type="entry name" value="High mobility group box domain"/>
    <property type="match status" value="1"/>
</dbReference>
<dbReference type="GeneID" id="62166071"/>
<evidence type="ECO:0000313" key="8">
    <source>
        <dbReference type="Proteomes" id="UP000781932"/>
    </source>
</evidence>
<keyword evidence="1" id="KW-0805">Transcription regulation</keyword>
<feature type="domain" description="HMG box" evidence="6">
    <location>
        <begin position="145"/>
        <end position="213"/>
    </location>
</feature>
<dbReference type="InterPro" id="IPR009071">
    <property type="entry name" value="HMG_box_dom"/>
</dbReference>
<dbReference type="InterPro" id="IPR036910">
    <property type="entry name" value="HMG_box_dom_sf"/>
</dbReference>
<dbReference type="Proteomes" id="UP000781932">
    <property type="component" value="Unassembled WGS sequence"/>
</dbReference>
<gene>
    <name evidence="7" type="ORF">CkaCkLH20_10283</name>
</gene>
<feature type="DNA-binding region" description="HMG box" evidence="4">
    <location>
        <begin position="145"/>
        <end position="213"/>
    </location>
</feature>
<name>A0A9P6LGH5_9PEZI</name>
<evidence type="ECO:0000256" key="2">
    <source>
        <dbReference type="ARBA" id="ARBA00023125"/>
    </source>
</evidence>
<dbReference type="InterPro" id="IPR050140">
    <property type="entry name" value="SRY-related_HMG-box_TF-like"/>
</dbReference>
<dbReference type="RefSeq" id="XP_038741652.1">
    <property type="nucleotide sequence ID" value="XM_038892997.1"/>
</dbReference>
<dbReference type="GO" id="GO:0030154">
    <property type="term" value="P:cell differentiation"/>
    <property type="evidence" value="ECO:0007669"/>
    <property type="project" value="TreeGrafter"/>
</dbReference>
<organism evidence="7 8">
    <name type="scientific">Colletotrichum karsti</name>
    <dbReference type="NCBI Taxonomy" id="1095194"/>
    <lineage>
        <taxon>Eukaryota</taxon>
        <taxon>Fungi</taxon>
        <taxon>Dikarya</taxon>
        <taxon>Ascomycota</taxon>
        <taxon>Pezizomycotina</taxon>
        <taxon>Sordariomycetes</taxon>
        <taxon>Hypocreomycetidae</taxon>
        <taxon>Glomerellales</taxon>
        <taxon>Glomerellaceae</taxon>
        <taxon>Colletotrichum</taxon>
        <taxon>Colletotrichum boninense species complex</taxon>
    </lineage>
</organism>
<dbReference type="GO" id="GO:0005634">
    <property type="term" value="C:nucleus"/>
    <property type="evidence" value="ECO:0007669"/>
    <property type="project" value="UniProtKB-UniRule"/>
</dbReference>
<comment type="caution">
    <text evidence="7">The sequence shown here is derived from an EMBL/GenBank/DDBJ whole genome shotgun (WGS) entry which is preliminary data.</text>
</comment>
<evidence type="ECO:0000256" key="1">
    <source>
        <dbReference type="ARBA" id="ARBA00023015"/>
    </source>
</evidence>
<dbReference type="CDD" id="cd01389">
    <property type="entry name" value="HMG-box_ROX1-like"/>
    <property type="match status" value="1"/>
</dbReference>
<evidence type="ECO:0000259" key="6">
    <source>
        <dbReference type="PROSITE" id="PS50118"/>
    </source>
</evidence>
<keyword evidence="4" id="KW-0539">Nucleus</keyword>
<dbReference type="OrthoDB" id="6247875at2759"/>
<keyword evidence="3" id="KW-0804">Transcription</keyword>
<keyword evidence="2 4" id="KW-0238">DNA-binding</keyword>
<reference evidence="7" key="1">
    <citation type="submission" date="2020-03" db="EMBL/GenBank/DDBJ databases">
        <authorList>
            <person name="He L."/>
        </authorList>
    </citation>
    <scope>NUCLEOTIDE SEQUENCE</scope>
    <source>
        <strain evidence="7">CkLH20</strain>
    </source>
</reference>
<evidence type="ECO:0000256" key="5">
    <source>
        <dbReference type="SAM" id="MobiDB-lite"/>
    </source>
</evidence>
<sequence>MVSNEFNPGQVFTGYVDPNHLRPEILLMATEILNLNLNTLQSIIPVSGKDFFTFGHDGRAFMAFSISRILMKPVIWAKDGMGTNSDRWFLGPISNFVSGPHMIASINGTAVVVPRPSHQSLGNTAASGSGARYSESPEPVCKIKVPRPPNAYILYRKDHHARVKQTNTQLSNNEISKILGKAWNHESPAVRQRYTELAKMHKERLLMLYPDYRYTPRKPSEKRRRRPTEKAKKLCRAEPAVSPVPQV</sequence>
<protein>
    <submittedName>
        <fullName evidence="7">HMG box protein</fullName>
    </submittedName>
</protein>
<dbReference type="PROSITE" id="PS50118">
    <property type="entry name" value="HMG_BOX_2"/>
    <property type="match status" value="1"/>
</dbReference>
<dbReference type="Pfam" id="PF00505">
    <property type="entry name" value="HMG_box"/>
    <property type="match status" value="1"/>
</dbReference>
<dbReference type="SUPFAM" id="SSF47095">
    <property type="entry name" value="HMG-box"/>
    <property type="match status" value="1"/>
</dbReference>
<dbReference type="PANTHER" id="PTHR10270:SF161">
    <property type="entry name" value="SEX-DETERMINING REGION Y PROTEIN"/>
    <property type="match status" value="1"/>
</dbReference>